<sequence length="167" mass="17190">MRFTTIVALLAASLTATTASPISSQLNSNAPRAGGPSYVPITAPCTVTDPLPPSTNKNTTGFRPSTALTAAHQLYSWDRPAGDAAYLNASTLWTNCVEQCNGLDGCVSAFLAYDVPAEPHYGAPGGALGIACRMFDVAVDESDFRSVSNGSYVRVVAGVIGGEGCGK</sequence>
<dbReference type="Proteomes" id="UP000034182">
    <property type="component" value="Unassembled WGS sequence"/>
</dbReference>
<dbReference type="AlphaFoldDB" id="A0A0G2E191"/>
<evidence type="ECO:0000256" key="1">
    <source>
        <dbReference type="SAM" id="SignalP"/>
    </source>
</evidence>
<dbReference type="EMBL" id="LAQI01000174">
    <property type="protein sequence ID" value="KKY16146.1"/>
    <property type="molecule type" value="Genomic_DNA"/>
</dbReference>
<organism evidence="2 3">
    <name type="scientific">Diplodia seriata</name>
    <dbReference type="NCBI Taxonomy" id="420778"/>
    <lineage>
        <taxon>Eukaryota</taxon>
        <taxon>Fungi</taxon>
        <taxon>Dikarya</taxon>
        <taxon>Ascomycota</taxon>
        <taxon>Pezizomycotina</taxon>
        <taxon>Dothideomycetes</taxon>
        <taxon>Dothideomycetes incertae sedis</taxon>
        <taxon>Botryosphaeriales</taxon>
        <taxon>Botryosphaeriaceae</taxon>
        <taxon>Diplodia</taxon>
    </lineage>
</organism>
<gene>
    <name evidence="2" type="ORF">UCDDS831_g07238</name>
</gene>
<name>A0A0G2E191_9PEZI</name>
<protein>
    <submittedName>
        <fullName evidence="2">Uncharacterized protein</fullName>
    </submittedName>
</protein>
<reference evidence="2 3" key="1">
    <citation type="submission" date="2015-03" db="EMBL/GenBank/DDBJ databases">
        <authorList>
            <person name="Morales-Cruz A."/>
            <person name="Amrine K.C."/>
            <person name="Cantu D."/>
        </authorList>
    </citation>
    <scope>NUCLEOTIDE SEQUENCE [LARGE SCALE GENOMIC DNA]</scope>
    <source>
        <strain evidence="2">DS831</strain>
    </source>
</reference>
<comment type="caution">
    <text evidence="2">The sequence shown here is derived from an EMBL/GenBank/DDBJ whole genome shotgun (WGS) entry which is preliminary data.</text>
</comment>
<evidence type="ECO:0000313" key="2">
    <source>
        <dbReference type="EMBL" id="KKY16146.1"/>
    </source>
</evidence>
<accession>A0A0G2E191</accession>
<reference evidence="2 3" key="2">
    <citation type="submission" date="2015-05" db="EMBL/GenBank/DDBJ databases">
        <title>Distinctive expansion of gene families associated with plant cell wall degradation and secondary metabolism in the genomes of grapevine trunk pathogens.</title>
        <authorList>
            <person name="Lawrence D.P."/>
            <person name="Travadon R."/>
            <person name="Rolshausen P.E."/>
            <person name="Baumgartner K."/>
        </authorList>
    </citation>
    <scope>NUCLEOTIDE SEQUENCE [LARGE SCALE GENOMIC DNA]</scope>
    <source>
        <strain evidence="2">DS831</strain>
    </source>
</reference>
<feature type="chain" id="PRO_5002543481" evidence="1">
    <location>
        <begin position="20"/>
        <end position="167"/>
    </location>
</feature>
<keyword evidence="1" id="KW-0732">Signal</keyword>
<proteinExistence type="predicted"/>
<feature type="signal peptide" evidence="1">
    <location>
        <begin position="1"/>
        <end position="19"/>
    </location>
</feature>
<evidence type="ECO:0000313" key="3">
    <source>
        <dbReference type="Proteomes" id="UP000034182"/>
    </source>
</evidence>